<keyword evidence="1" id="KW-1133">Transmembrane helix</keyword>
<evidence type="ECO:0000313" key="4">
    <source>
        <dbReference type="Proteomes" id="UP000199514"/>
    </source>
</evidence>
<keyword evidence="3" id="KW-0418">Kinase</keyword>
<dbReference type="STRING" id="927664.SAMN05421780_10587"/>
<reference evidence="3 4" key="1">
    <citation type="submission" date="2016-10" db="EMBL/GenBank/DDBJ databases">
        <authorList>
            <person name="de Groot N.N."/>
        </authorList>
    </citation>
    <scope>NUCLEOTIDE SEQUENCE [LARGE SCALE GENOMIC DNA]</scope>
    <source>
        <strain evidence="3 4">DSM 6793</strain>
    </source>
</reference>
<keyword evidence="4" id="KW-1185">Reference proteome</keyword>
<feature type="transmembrane region" description="Helical" evidence="1">
    <location>
        <begin position="181"/>
        <end position="203"/>
    </location>
</feature>
<dbReference type="InterPro" id="IPR010559">
    <property type="entry name" value="Sig_transdc_His_kin_internal"/>
</dbReference>
<dbReference type="InterPro" id="IPR050640">
    <property type="entry name" value="Bact_2-comp_sensor_kinase"/>
</dbReference>
<keyword evidence="1" id="KW-0812">Transmembrane</keyword>
<keyword evidence="3" id="KW-0808">Transferase</keyword>
<name>A0A1I1ITG4_9BACT</name>
<feature type="transmembrane region" description="Helical" evidence="1">
    <location>
        <begin position="78"/>
        <end position="95"/>
    </location>
</feature>
<feature type="transmembrane region" description="Helical" evidence="1">
    <location>
        <begin position="101"/>
        <end position="122"/>
    </location>
</feature>
<accession>A0A1I1ITG4</accession>
<dbReference type="GO" id="GO:0000155">
    <property type="term" value="F:phosphorelay sensor kinase activity"/>
    <property type="evidence" value="ECO:0007669"/>
    <property type="project" value="InterPro"/>
</dbReference>
<evidence type="ECO:0000256" key="1">
    <source>
        <dbReference type="SAM" id="Phobius"/>
    </source>
</evidence>
<sequence length="404" mass="47844">MYTLQYAFEAFAHIINTVCAIKIDFPHQIKLFCNMKIGHSIFFPRREHQVFVPTFSKRCPHSHTLLTTWRPVKAPNRYQIIVGYGIISGLMRYFMFPQYAIELHLLVFAVFTVGLTITWDMVRLLSEYLDKKMPYERGIMQRVVLQISISLLFTIFFRKLWVALMVHLFPHEFNIPILKHIIFFIDILITLVINANYISLYFFREWKKSAVQAERLQKERAQVQFDNLKNQLNPHFLFNSLTSLNSLIFDNQQLASDFLKHLSRVYRYVLQTKDRELVSLSTELDFISNYVFLLKTRFEEMLRIDFDVPEDQLEKQIAPVTLQILIENAIKHNIISESKHLRIHIYIQNDYLVVENNLQRKTLVEDSNKTGLENMQNLYSFYSADRKVLIEETATSFAVKLPLL</sequence>
<dbReference type="EMBL" id="FOLE01000005">
    <property type="protein sequence ID" value="SFC39506.1"/>
    <property type="molecule type" value="Genomic_DNA"/>
</dbReference>
<dbReference type="OrthoDB" id="927174at2"/>
<dbReference type="Pfam" id="PF06580">
    <property type="entry name" value="His_kinase"/>
    <property type="match status" value="1"/>
</dbReference>
<dbReference type="PANTHER" id="PTHR34220:SF7">
    <property type="entry name" value="SENSOR HISTIDINE KINASE YPDA"/>
    <property type="match status" value="1"/>
</dbReference>
<feature type="domain" description="Signal transduction histidine kinase internal region" evidence="2">
    <location>
        <begin position="224"/>
        <end position="301"/>
    </location>
</feature>
<keyword evidence="1" id="KW-0472">Membrane</keyword>
<evidence type="ECO:0000259" key="2">
    <source>
        <dbReference type="Pfam" id="PF06580"/>
    </source>
</evidence>
<dbReference type="PANTHER" id="PTHR34220">
    <property type="entry name" value="SENSOR HISTIDINE KINASE YPDA"/>
    <property type="match status" value="1"/>
</dbReference>
<evidence type="ECO:0000313" key="3">
    <source>
        <dbReference type="EMBL" id="SFC39506.1"/>
    </source>
</evidence>
<feature type="transmembrane region" description="Helical" evidence="1">
    <location>
        <begin position="143"/>
        <end position="169"/>
    </location>
</feature>
<dbReference type="AlphaFoldDB" id="A0A1I1ITG4"/>
<dbReference type="GO" id="GO:0016020">
    <property type="term" value="C:membrane"/>
    <property type="evidence" value="ECO:0007669"/>
    <property type="project" value="InterPro"/>
</dbReference>
<proteinExistence type="predicted"/>
<gene>
    <name evidence="3" type="ORF">SAMN05421780_10587</name>
</gene>
<dbReference type="Proteomes" id="UP000199514">
    <property type="component" value="Unassembled WGS sequence"/>
</dbReference>
<organism evidence="3 4">
    <name type="scientific">Flexibacter flexilis DSM 6793</name>
    <dbReference type="NCBI Taxonomy" id="927664"/>
    <lineage>
        <taxon>Bacteria</taxon>
        <taxon>Pseudomonadati</taxon>
        <taxon>Bacteroidota</taxon>
        <taxon>Cytophagia</taxon>
        <taxon>Cytophagales</taxon>
        <taxon>Flexibacteraceae</taxon>
        <taxon>Flexibacter</taxon>
    </lineage>
</organism>
<protein>
    <submittedName>
        <fullName evidence="3">Histidine kinase</fullName>
    </submittedName>
</protein>